<dbReference type="Proteomes" id="UP001280121">
    <property type="component" value="Unassembled WGS sequence"/>
</dbReference>
<name>A0AAD9TS36_9ROSI</name>
<comment type="caution">
    <text evidence="1">The sequence shown here is derived from an EMBL/GenBank/DDBJ whole genome shotgun (WGS) entry which is preliminary data.</text>
</comment>
<protein>
    <submittedName>
        <fullName evidence="1">Uncharacterized protein</fullName>
    </submittedName>
</protein>
<reference evidence="1" key="1">
    <citation type="journal article" date="2023" name="Plant J.">
        <title>Genome sequences and population genomics provide insights into the demographic history, inbreeding, and mutation load of two 'living fossil' tree species of Dipteronia.</title>
        <authorList>
            <person name="Feng Y."/>
            <person name="Comes H.P."/>
            <person name="Chen J."/>
            <person name="Zhu S."/>
            <person name="Lu R."/>
            <person name="Zhang X."/>
            <person name="Li P."/>
            <person name="Qiu J."/>
            <person name="Olsen K.M."/>
            <person name="Qiu Y."/>
        </authorList>
    </citation>
    <scope>NUCLEOTIDE SEQUENCE</scope>
    <source>
        <strain evidence="1">KIB01</strain>
    </source>
</reference>
<dbReference type="AlphaFoldDB" id="A0AAD9TS36"/>
<gene>
    <name evidence="1" type="ORF">Ddye_022904</name>
</gene>
<proteinExistence type="predicted"/>
<dbReference type="EMBL" id="JANJYI010000007">
    <property type="protein sequence ID" value="KAK2641141.1"/>
    <property type="molecule type" value="Genomic_DNA"/>
</dbReference>
<evidence type="ECO:0000313" key="2">
    <source>
        <dbReference type="Proteomes" id="UP001280121"/>
    </source>
</evidence>
<accession>A0AAD9TS36</accession>
<keyword evidence="2" id="KW-1185">Reference proteome</keyword>
<evidence type="ECO:0000313" key="1">
    <source>
        <dbReference type="EMBL" id="KAK2641141.1"/>
    </source>
</evidence>
<organism evidence="1 2">
    <name type="scientific">Dipteronia dyeriana</name>
    <dbReference type="NCBI Taxonomy" id="168575"/>
    <lineage>
        <taxon>Eukaryota</taxon>
        <taxon>Viridiplantae</taxon>
        <taxon>Streptophyta</taxon>
        <taxon>Embryophyta</taxon>
        <taxon>Tracheophyta</taxon>
        <taxon>Spermatophyta</taxon>
        <taxon>Magnoliopsida</taxon>
        <taxon>eudicotyledons</taxon>
        <taxon>Gunneridae</taxon>
        <taxon>Pentapetalae</taxon>
        <taxon>rosids</taxon>
        <taxon>malvids</taxon>
        <taxon>Sapindales</taxon>
        <taxon>Sapindaceae</taxon>
        <taxon>Hippocastanoideae</taxon>
        <taxon>Acereae</taxon>
        <taxon>Dipteronia</taxon>
    </lineage>
</organism>
<sequence>MGQRKYDSRSQKRKAKEIRDMVIQSFVGSMDSLDVNDNAHDLNENEYVDVLNGNIDDLNENEHVNELNKNIDDLNVFKKGLSSPLTSANQGYNDRRNISCRLLEHEKSSSHMLSMKAWKETELRLKKIVTIDVSHERAIIKRKNIGRIF</sequence>